<dbReference type="Proteomes" id="UP000028999">
    <property type="component" value="Unassembled WGS sequence"/>
</dbReference>
<dbReference type="EMBL" id="LK031978">
    <property type="protein sequence ID" value="CDY07390.1"/>
    <property type="molecule type" value="Genomic_DNA"/>
</dbReference>
<proteinExistence type="predicted"/>
<dbReference type="Gramene" id="CDY07390">
    <property type="protein sequence ID" value="CDY07390"/>
    <property type="gene ID" value="GSBRNA2T00124374001"/>
</dbReference>
<evidence type="ECO:0000313" key="2">
    <source>
        <dbReference type="Proteomes" id="UP000028999"/>
    </source>
</evidence>
<dbReference type="AlphaFoldDB" id="A0A078EZ72"/>
<sequence>MKFLAPLPVFGDKSVVKARISGTSAAHIYFDGFIFNFPNQAPILVAEGTILQSPGDTV</sequence>
<gene>
    <name evidence="1" type="primary">BnaA07g24690D</name>
    <name evidence="1" type="ORF">GSBRNA2T00124374001</name>
</gene>
<dbReference type="PaxDb" id="3708-A0A078EZ72"/>
<dbReference type="GO" id="GO:0016297">
    <property type="term" value="F:fatty acyl-[ACP] hydrolase activity"/>
    <property type="evidence" value="ECO:0000318"/>
    <property type="project" value="GO_Central"/>
</dbReference>
<organism evidence="1 2">
    <name type="scientific">Brassica napus</name>
    <name type="common">Rape</name>
    <dbReference type="NCBI Taxonomy" id="3708"/>
    <lineage>
        <taxon>Eukaryota</taxon>
        <taxon>Viridiplantae</taxon>
        <taxon>Streptophyta</taxon>
        <taxon>Embryophyta</taxon>
        <taxon>Tracheophyta</taxon>
        <taxon>Spermatophyta</taxon>
        <taxon>Magnoliopsida</taxon>
        <taxon>eudicotyledons</taxon>
        <taxon>Gunneridae</taxon>
        <taxon>Pentapetalae</taxon>
        <taxon>rosids</taxon>
        <taxon>malvids</taxon>
        <taxon>Brassicales</taxon>
        <taxon>Brassicaceae</taxon>
        <taxon>Brassiceae</taxon>
        <taxon>Brassica</taxon>
    </lineage>
</organism>
<protein>
    <submittedName>
        <fullName evidence="1">BnaA07g24690D protein</fullName>
    </submittedName>
</protein>
<name>A0A078EZ72_BRANA</name>
<accession>A0A078EZ72</accession>
<reference evidence="1 2" key="1">
    <citation type="journal article" date="2014" name="Science">
        <title>Plant genetics. Early allopolyploid evolution in the post-Neolithic Brassica napus oilseed genome.</title>
        <authorList>
            <person name="Chalhoub B."/>
            <person name="Denoeud F."/>
            <person name="Liu S."/>
            <person name="Parkin I.A."/>
            <person name="Tang H."/>
            <person name="Wang X."/>
            <person name="Chiquet J."/>
            <person name="Belcram H."/>
            <person name="Tong C."/>
            <person name="Samans B."/>
            <person name="Correa M."/>
            <person name="Da Silva C."/>
            <person name="Just J."/>
            <person name="Falentin C."/>
            <person name="Koh C.S."/>
            <person name="Le Clainche I."/>
            <person name="Bernard M."/>
            <person name="Bento P."/>
            <person name="Noel B."/>
            <person name="Labadie K."/>
            <person name="Alberti A."/>
            <person name="Charles M."/>
            <person name="Arnaud D."/>
            <person name="Guo H."/>
            <person name="Daviaud C."/>
            <person name="Alamery S."/>
            <person name="Jabbari K."/>
            <person name="Zhao M."/>
            <person name="Edger P.P."/>
            <person name="Chelaifa H."/>
            <person name="Tack D."/>
            <person name="Lassalle G."/>
            <person name="Mestiri I."/>
            <person name="Schnel N."/>
            <person name="Le Paslier M.C."/>
            <person name="Fan G."/>
            <person name="Renault V."/>
            <person name="Bayer P.E."/>
            <person name="Golicz A.A."/>
            <person name="Manoli S."/>
            <person name="Lee T.H."/>
            <person name="Thi V.H."/>
            <person name="Chalabi S."/>
            <person name="Hu Q."/>
            <person name="Fan C."/>
            <person name="Tollenaere R."/>
            <person name="Lu Y."/>
            <person name="Battail C."/>
            <person name="Shen J."/>
            <person name="Sidebottom C.H."/>
            <person name="Wang X."/>
            <person name="Canaguier A."/>
            <person name="Chauveau A."/>
            <person name="Berard A."/>
            <person name="Deniot G."/>
            <person name="Guan M."/>
            <person name="Liu Z."/>
            <person name="Sun F."/>
            <person name="Lim Y.P."/>
            <person name="Lyons E."/>
            <person name="Town C.D."/>
            <person name="Bancroft I."/>
            <person name="Wang X."/>
            <person name="Meng J."/>
            <person name="Ma J."/>
            <person name="Pires J.C."/>
            <person name="King G.J."/>
            <person name="Brunel D."/>
            <person name="Delourme R."/>
            <person name="Renard M."/>
            <person name="Aury J.M."/>
            <person name="Adams K.L."/>
            <person name="Batley J."/>
            <person name="Snowdon R.J."/>
            <person name="Tost J."/>
            <person name="Edwards D."/>
            <person name="Zhou Y."/>
            <person name="Hua W."/>
            <person name="Sharpe A.G."/>
            <person name="Paterson A.H."/>
            <person name="Guan C."/>
            <person name="Wincker P."/>
        </authorList>
    </citation>
    <scope>NUCLEOTIDE SEQUENCE [LARGE SCALE GENOMIC DNA]</scope>
    <source>
        <strain evidence="2">cv. Darmor-bzh</strain>
    </source>
</reference>
<evidence type="ECO:0000313" key="1">
    <source>
        <dbReference type="EMBL" id="CDY07390.1"/>
    </source>
</evidence>
<keyword evidence="2" id="KW-1185">Reference proteome</keyword>
<dbReference type="GO" id="GO:0009507">
    <property type="term" value="C:chloroplast"/>
    <property type="evidence" value="ECO:0000318"/>
    <property type="project" value="GO_Central"/>
</dbReference>